<dbReference type="InterPro" id="IPR008201">
    <property type="entry name" value="HepT-like"/>
</dbReference>
<accession>E1YJG3</accession>
<dbReference type="Pfam" id="PF01934">
    <property type="entry name" value="HepT-like"/>
    <property type="match status" value="1"/>
</dbReference>
<dbReference type="InterPro" id="IPR037038">
    <property type="entry name" value="HepT-like_sf"/>
</dbReference>
<keyword evidence="1" id="KW-1277">Toxin-antitoxin system</keyword>
<evidence type="ECO:0008006" key="6">
    <source>
        <dbReference type="Google" id="ProtNLM"/>
    </source>
</evidence>
<evidence type="ECO:0000313" key="5">
    <source>
        <dbReference type="EMBL" id="CBX31417.1"/>
    </source>
</evidence>
<evidence type="ECO:0000256" key="4">
    <source>
        <dbReference type="ARBA" id="ARBA00024207"/>
    </source>
</evidence>
<gene>
    <name evidence="5" type="ORF">N47_E49290</name>
</gene>
<dbReference type="GO" id="GO:0110001">
    <property type="term" value="C:toxin-antitoxin complex"/>
    <property type="evidence" value="ECO:0007669"/>
    <property type="project" value="InterPro"/>
</dbReference>
<dbReference type="GO" id="GO:0016787">
    <property type="term" value="F:hydrolase activity"/>
    <property type="evidence" value="ECO:0007669"/>
    <property type="project" value="UniProtKB-KW"/>
</dbReference>
<sequence length="143" mass="16992">MVDNILILKKISELEQYLVQLKEFSDISISKYSNDWKTQRIVERTLQIMIETCLDISGHIISDQGFRTPENYADLFRILQENGILKKVLVTSMEKMAKFRNYVVHHYDKIDPHIVVNILHKNLKDFVEFKNAIIRYLKKVHNE</sequence>
<dbReference type="PANTHER" id="PTHR33397">
    <property type="entry name" value="UPF0331 PROTEIN YUTE"/>
    <property type="match status" value="1"/>
</dbReference>
<dbReference type="AlphaFoldDB" id="E1YJG3"/>
<dbReference type="GO" id="GO:0004540">
    <property type="term" value="F:RNA nuclease activity"/>
    <property type="evidence" value="ECO:0007669"/>
    <property type="project" value="InterPro"/>
</dbReference>
<evidence type="ECO:0000256" key="3">
    <source>
        <dbReference type="ARBA" id="ARBA00022801"/>
    </source>
</evidence>
<keyword evidence="2" id="KW-0540">Nuclease</keyword>
<organism evidence="5">
    <name type="scientific">uncultured Desulfobacterium sp</name>
    <dbReference type="NCBI Taxonomy" id="201089"/>
    <lineage>
        <taxon>Bacteria</taxon>
        <taxon>Pseudomonadati</taxon>
        <taxon>Thermodesulfobacteriota</taxon>
        <taxon>Desulfobacteria</taxon>
        <taxon>Desulfobacterales</taxon>
        <taxon>Desulfobacteriaceae</taxon>
        <taxon>Desulfobacterium</taxon>
        <taxon>environmental samples</taxon>
    </lineage>
</organism>
<protein>
    <recommendedName>
        <fullName evidence="6">DUF86 domain-containing protein</fullName>
    </recommendedName>
</protein>
<dbReference type="NCBIfam" id="NF047751">
    <property type="entry name" value="HepT_toxin"/>
    <property type="match status" value="1"/>
</dbReference>
<dbReference type="InterPro" id="IPR052379">
    <property type="entry name" value="Type_VII_TA_RNase"/>
</dbReference>
<dbReference type="Gene3D" id="1.20.120.580">
    <property type="entry name" value="bsu32300-like"/>
    <property type="match status" value="1"/>
</dbReference>
<dbReference type="PANTHER" id="PTHR33397:SF3">
    <property type="entry name" value="MRNA NUCLEASE HEPT"/>
    <property type="match status" value="1"/>
</dbReference>
<evidence type="ECO:0000256" key="2">
    <source>
        <dbReference type="ARBA" id="ARBA00022722"/>
    </source>
</evidence>
<evidence type="ECO:0000256" key="1">
    <source>
        <dbReference type="ARBA" id="ARBA00022649"/>
    </source>
</evidence>
<proteinExistence type="inferred from homology"/>
<name>E1YJG3_9BACT</name>
<comment type="similarity">
    <text evidence="4">Belongs to the HepT RNase toxin family.</text>
</comment>
<dbReference type="EMBL" id="FR695877">
    <property type="protein sequence ID" value="CBX31417.1"/>
    <property type="molecule type" value="Genomic_DNA"/>
</dbReference>
<reference evidence="5" key="1">
    <citation type="journal article" date="2011" name="Environ. Microbiol.">
        <title>Genomic insights into the metabolic potential of the polycyclic aromatic hydrocarbon degrading sulfate-reducing Deltaproteobacterium N47.</title>
        <authorList>
            <person name="Bergmann F."/>
            <person name="Selesi D."/>
            <person name="Weinmaier T."/>
            <person name="Tischler P."/>
            <person name="Rattei T."/>
            <person name="Meckenstock R.U."/>
        </authorList>
    </citation>
    <scope>NUCLEOTIDE SEQUENCE</scope>
</reference>
<keyword evidence="3" id="KW-0378">Hydrolase</keyword>